<reference evidence="9" key="1">
    <citation type="submission" date="2022-11" db="EMBL/GenBank/DDBJ databases">
        <title>Minimal conservation of predation-associated metabolite biosynthetic gene clusters underscores biosynthetic potential of Myxococcota including descriptions for ten novel species: Archangium lansinium sp. nov., Myxococcus landrumus sp. nov., Nannocystis bai.</title>
        <authorList>
            <person name="Ahearne A."/>
            <person name="Stevens C."/>
            <person name="Dowd S."/>
        </authorList>
    </citation>
    <scope>NUCLEOTIDE SEQUENCE</scope>
    <source>
        <strain evidence="9">Fl3</strain>
    </source>
</reference>
<dbReference type="Gene3D" id="2.30.110.10">
    <property type="entry name" value="Electron Transport, Fmn-binding Protein, Chain A"/>
    <property type="match status" value="1"/>
</dbReference>
<evidence type="ECO:0000313" key="9">
    <source>
        <dbReference type="EMBL" id="WAS95015.1"/>
    </source>
</evidence>
<keyword evidence="5 9" id="KW-0560">Oxidoreductase</keyword>
<dbReference type="InterPro" id="IPR000659">
    <property type="entry name" value="Pyridox_Oxase"/>
</dbReference>
<evidence type="ECO:0000256" key="2">
    <source>
        <dbReference type="ARBA" id="ARBA00007301"/>
    </source>
</evidence>
<name>A0ABY7H7E7_9BACT</name>
<dbReference type="EC" id="1.4.3.5" evidence="6"/>
<evidence type="ECO:0000256" key="3">
    <source>
        <dbReference type="ARBA" id="ARBA00022630"/>
    </source>
</evidence>
<keyword evidence="10" id="KW-1185">Reference proteome</keyword>
<comment type="cofactor">
    <cofactor evidence="1">
        <name>FMN</name>
        <dbReference type="ChEBI" id="CHEBI:58210"/>
    </cofactor>
</comment>
<evidence type="ECO:0000256" key="4">
    <source>
        <dbReference type="ARBA" id="ARBA00022643"/>
    </source>
</evidence>
<dbReference type="Pfam" id="PF01243">
    <property type="entry name" value="PNPOx_N"/>
    <property type="match status" value="1"/>
</dbReference>
<dbReference type="PANTHER" id="PTHR10851">
    <property type="entry name" value="PYRIDOXINE-5-PHOSPHATE OXIDASE"/>
    <property type="match status" value="1"/>
</dbReference>
<evidence type="ECO:0000256" key="6">
    <source>
        <dbReference type="NCBIfam" id="TIGR00558"/>
    </source>
</evidence>
<dbReference type="InterPro" id="IPR019576">
    <property type="entry name" value="Pyridoxamine_oxidase_dimer_C"/>
</dbReference>
<gene>
    <name evidence="9" type="primary">pdxH</name>
    <name evidence="9" type="ORF">O0S08_02540</name>
</gene>
<comment type="similarity">
    <text evidence="2">Belongs to the pyridoxamine 5'-phosphate oxidase family.</text>
</comment>
<dbReference type="Proteomes" id="UP001164459">
    <property type="component" value="Chromosome"/>
</dbReference>
<dbReference type="InterPro" id="IPR012349">
    <property type="entry name" value="Split_barrel_FMN-bd"/>
</dbReference>
<dbReference type="SUPFAM" id="SSF50475">
    <property type="entry name" value="FMN-binding split barrel"/>
    <property type="match status" value="1"/>
</dbReference>
<feature type="domain" description="Pyridoxine 5'-phosphate oxidase dimerisation C-terminal" evidence="8">
    <location>
        <begin position="160"/>
        <end position="200"/>
    </location>
</feature>
<dbReference type="EMBL" id="CP114040">
    <property type="protein sequence ID" value="WAS95015.1"/>
    <property type="molecule type" value="Genomic_DNA"/>
</dbReference>
<dbReference type="PANTHER" id="PTHR10851:SF0">
    <property type="entry name" value="PYRIDOXINE-5'-PHOSPHATE OXIDASE"/>
    <property type="match status" value="1"/>
</dbReference>
<organism evidence="9 10">
    <name type="scientific">Nannocystis punicea</name>
    <dbReference type="NCBI Taxonomy" id="2995304"/>
    <lineage>
        <taxon>Bacteria</taxon>
        <taxon>Pseudomonadati</taxon>
        <taxon>Myxococcota</taxon>
        <taxon>Polyangia</taxon>
        <taxon>Nannocystales</taxon>
        <taxon>Nannocystaceae</taxon>
        <taxon>Nannocystis</taxon>
    </lineage>
</organism>
<dbReference type="NCBIfam" id="TIGR00558">
    <property type="entry name" value="pdxH"/>
    <property type="match status" value="1"/>
</dbReference>
<dbReference type="RefSeq" id="WP_269037347.1">
    <property type="nucleotide sequence ID" value="NZ_CP114040.1"/>
</dbReference>
<dbReference type="GO" id="GO:0004733">
    <property type="term" value="F:pyridoxamine phosphate oxidase activity"/>
    <property type="evidence" value="ECO:0007669"/>
    <property type="project" value="UniProtKB-EC"/>
</dbReference>
<evidence type="ECO:0000256" key="1">
    <source>
        <dbReference type="ARBA" id="ARBA00001917"/>
    </source>
</evidence>
<dbReference type="PROSITE" id="PS01064">
    <property type="entry name" value="PYRIDOX_OXIDASE"/>
    <property type="match status" value="1"/>
</dbReference>
<protein>
    <recommendedName>
        <fullName evidence="6">Pyridoxamine 5'-phosphate oxidase</fullName>
        <ecNumber evidence="6">1.4.3.5</ecNumber>
    </recommendedName>
</protein>
<feature type="domain" description="Pyridoxamine 5'-phosphate oxidase N-terminal" evidence="7">
    <location>
        <begin position="23"/>
        <end position="138"/>
    </location>
</feature>
<keyword evidence="3" id="KW-0285">Flavoprotein</keyword>
<dbReference type="PIRSF" id="PIRSF000190">
    <property type="entry name" value="Pyd_amn-ph_oxd"/>
    <property type="match status" value="1"/>
</dbReference>
<evidence type="ECO:0000313" key="10">
    <source>
        <dbReference type="Proteomes" id="UP001164459"/>
    </source>
</evidence>
<evidence type="ECO:0000256" key="5">
    <source>
        <dbReference type="ARBA" id="ARBA00023002"/>
    </source>
</evidence>
<dbReference type="NCBIfam" id="NF004231">
    <property type="entry name" value="PRK05679.1"/>
    <property type="match status" value="1"/>
</dbReference>
<accession>A0ABY7H7E7</accession>
<evidence type="ECO:0000259" key="7">
    <source>
        <dbReference type="Pfam" id="PF01243"/>
    </source>
</evidence>
<proteinExistence type="inferred from homology"/>
<sequence length="200" mass="22323">MSVRKPEPELQPLDLFQEWFAAAARTGMAMPEAMTLATADESGRPSARMVLLKGFDPAGRLRFFTNYDSRKAGELDRNPRAALLFWWPTLYVQVRVEGAVSRLPAAESDAYFATRPRLSQLGAIISPQSRPIADFQELLDGVSHLAHELGDGPVPRPANWGGYAVEPDAWEFWVGHDGRLHERFVYRRAGAGWTFSLLAP</sequence>
<dbReference type="InterPro" id="IPR011576">
    <property type="entry name" value="Pyridox_Oxase_N"/>
</dbReference>
<dbReference type="InterPro" id="IPR019740">
    <property type="entry name" value="Pyridox_Oxase_CS"/>
</dbReference>
<dbReference type="HAMAP" id="MF_01629">
    <property type="entry name" value="PdxH"/>
    <property type="match status" value="1"/>
</dbReference>
<dbReference type="Pfam" id="PF10590">
    <property type="entry name" value="PNP_phzG_C"/>
    <property type="match status" value="1"/>
</dbReference>
<evidence type="ECO:0000259" key="8">
    <source>
        <dbReference type="Pfam" id="PF10590"/>
    </source>
</evidence>
<keyword evidence="4" id="KW-0288">FMN</keyword>